<evidence type="ECO:0000256" key="2">
    <source>
        <dbReference type="SAM" id="Phobius"/>
    </source>
</evidence>
<reference evidence="5" key="1">
    <citation type="journal article" date="2018" name="Nat. Microbiol.">
        <title>Leveraging single-cell genomics to expand the fungal tree of life.</title>
        <authorList>
            <person name="Ahrendt S.R."/>
            <person name="Quandt C.A."/>
            <person name="Ciobanu D."/>
            <person name="Clum A."/>
            <person name="Salamov A."/>
            <person name="Andreopoulos B."/>
            <person name="Cheng J.F."/>
            <person name="Woyke T."/>
            <person name="Pelin A."/>
            <person name="Henrissat B."/>
            <person name="Reynolds N.K."/>
            <person name="Benny G.L."/>
            <person name="Smith M.E."/>
            <person name="James T.Y."/>
            <person name="Grigoriev I.V."/>
        </authorList>
    </citation>
    <scope>NUCLEOTIDE SEQUENCE [LARGE SCALE GENOMIC DNA]</scope>
    <source>
        <strain evidence="5">RSA 1356</strain>
    </source>
</reference>
<keyword evidence="5" id="KW-1185">Reference proteome</keyword>
<dbReference type="SUPFAM" id="SSF48097">
    <property type="entry name" value="Regulator of G-protein signaling, RGS"/>
    <property type="match status" value="1"/>
</dbReference>
<evidence type="ECO:0000313" key="4">
    <source>
        <dbReference type="EMBL" id="RKP06298.1"/>
    </source>
</evidence>
<dbReference type="OrthoDB" id="196547at2759"/>
<dbReference type="Proteomes" id="UP000271241">
    <property type="component" value="Unassembled WGS sequence"/>
</dbReference>
<proteinExistence type="predicted"/>
<feature type="compositionally biased region" description="Low complexity" evidence="1">
    <location>
        <begin position="418"/>
        <end position="430"/>
    </location>
</feature>
<feature type="region of interest" description="Disordered" evidence="1">
    <location>
        <begin position="418"/>
        <end position="437"/>
    </location>
</feature>
<keyword evidence="2" id="KW-0812">Transmembrane</keyword>
<feature type="domain" description="RGS" evidence="3">
    <location>
        <begin position="341"/>
        <end position="520"/>
    </location>
</feature>
<dbReference type="Gene3D" id="1.10.167.10">
    <property type="entry name" value="Regulator of G-protein Signalling 4, domain 2"/>
    <property type="match status" value="1"/>
</dbReference>
<dbReference type="PROSITE" id="PS50132">
    <property type="entry name" value="RGS"/>
    <property type="match status" value="1"/>
</dbReference>
<feature type="transmembrane region" description="Helical" evidence="2">
    <location>
        <begin position="40"/>
        <end position="61"/>
    </location>
</feature>
<evidence type="ECO:0000313" key="5">
    <source>
        <dbReference type="Proteomes" id="UP000271241"/>
    </source>
</evidence>
<keyword evidence="2" id="KW-1133">Transmembrane helix</keyword>
<accession>A0A4P9XKG9</accession>
<dbReference type="InterPro" id="IPR044926">
    <property type="entry name" value="RGS_subdomain_2"/>
</dbReference>
<sequence length="548" mass="61597">METRTVVYLSLLSVYVFFAIASTILFYCHRNDTGIRHRGVQLTVISAIVNIPLTVILMVWTPMNTPIPGWVILWALSLLVPTWVLLSFSRFLRLVFLYRVSEAKLLAAERGHGGLGSYSMSGTRRSTGSRGDLVVPSGKETFESRTVQTNHSSLMMEPEEDATPEELLQRNWFHRNRKRVTARLYMQTVAIFMSLHVVATGVVSVVYATVVPGTLDVPIRERSYSLIPLEVLCMIWYGMLLFFLREQTKVRDAHGIHLECKVWLPISAALYSTFLITSWAVPEGNAGADPSLLPPALYAAVHFMCGHCVFVVWPAVRAARHHWRRARLHRQPSRYDQERRSFDVLLGDPRRFAKFKAFCVIDFSVENALFLERYRRFKDLVNIGNQTGTNFSATSGAGRIIEKSVAFLVGSSIAAPTTPTTPTYTGPGNPLDEPRDTHSFADTTYQSQMRLSDEALKELKAIYATFMAPDAEFEVNLTSNCRQAVADRIRDGDAAADTLDEAHREIHQLVYQSTYPRYLNYKNEKRVSSKSAGSVAGSTVRNSQVVGI</sequence>
<evidence type="ECO:0000256" key="1">
    <source>
        <dbReference type="SAM" id="MobiDB-lite"/>
    </source>
</evidence>
<keyword evidence="2" id="KW-0472">Membrane</keyword>
<evidence type="ECO:0000259" key="3">
    <source>
        <dbReference type="PROSITE" id="PS50132"/>
    </source>
</evidence>
<dbReference type="PANTHER" id="PTHR10845:SF192">
    <property type="entry name" value="DOUBLE HIT, ISOFORM B"/>
    <property type="match status" value="1"/>
</dbReference>
<feature type="transmembrane region" description="Helical" evidence="2">
    <location>
        <begin position="262"/>
        <end position="281"/>
    </location>
</feature>
<feature type="transmembrane region" description="Helical" evidence="2">
    <location>
        <begin position="223"/>
        <end position="242"/>
    </location>
</feature>
<dbReference type="AlphaFoldDB" id="A0A4P9XKG9"/>
<name>A0A4P9XKG9_9FUNG</name>
<dbReference type="PANTHER" id="PTHR10845">
    <property type="entry name" value="REGULATOR OF G PROTEIN SIGNALING"/>
    <property type="match status" value="1"/>
</dbReference>
<protein>
    <recommendedName>
        <fullName evidence="3">RGS domain-containing protein</fullName>
    </recommendedName>
</protein>
<dbReference type="EMBL" id="KZ992912">
    <property type="protein sequence ID" value="RKP06298.1"/>
    <property type="molecule type" value="Genomic_DNA"/>
</dbReference>
<feature type="transmembrane region" description="Helical" evidence="2">
    <location>
        <begin position="296"/>
        <end position="316"/>
    </location>
</feature>
<organism evidence="4 5">
    <name type="scientific">Thamnocephalis sphaerospora</name>
    <dbReference type="NCBI Taxonomy" id="78915"/>
    <lineage>
        <taxon>Eukaryota</taxon>
        <taxon>Fungi</taxon>
        <taxon>Fungi incertae sedis</taxon>
        <taxon>Zoopagomycota</taxon>
        <taxon>Zoopagomycotina</taxon>
        <taxon>Zoopagomycetes</taxon>
        <taxon>Zoopagales</taxon>
        <taxon>Sigmoideomycetaceae</taxon>
        <taxon>Thamnocephalis</taxon>
    </lineage>
</organism>
<feature type="transmembrane region" description="Helical" evidence="2">
    <location>
        <begin position="184"/>
        <end position="211"/>
    </location>
</feature>
<dbReference type="InterPro" id="IPR016137">
    <property type="entry name" value="RGS"/>
</dbReference>
<feature type="transmembrane region" description="Helical" evidence="2">
    <location>
        <begin position="6"/>
        <end position="28"/>
    </location>
</feature>
<gene>
    <name evidence="4" type="ORF">THASP1DRAFT_31877</name>
</gene>
<dbReference type="InterPro" id="IPR036305">
    <property type="entry name" value="RGS_sf"/>
</dbReference>
<feature type="transmembrane region" description="Helical" evidence="2">
    <location>
        <begin position="67"/>
        <end position="86"/>
    </location>
</feature>
<dbReference type="Pfam" id="PF00615">
    <property type="entry name" value="RGS"/>
    <property type="match status" value="1"/>
</dbReference>
<dbReference type="SMART" id="SM00315">
    <property type="entry name" value="RGS"/>
    <property type="match status" value="1"/>
</dbReference>